<keyword evidence="2" id="KW-0539">Nucleus</keyword>
<dbReference type="CDD" id="cd12148">
    <property type="entry name" value="fungal_TF_MHR"/>
    <property type="match status" value="1"/>
</dbReference>
<dbReference type="PROSITE" id="PS50048">
    <property type="entry name" value="ZN2_CY6_FUNGAL_2"/>
    <property type="match status" value="1"/>
</dbReference>
<dbReference type="GO" id="GO:0045944">
    <property type="term" value="P:positive regulation of transcription by RNA polymerase II"/>
    <property type="evidence" value="ECO:0007669"/>
    <property type="project" value="TreeGrafter"/>
</dbReference>
<evidence type="ECO:0000256" key="3">
    <source>
        <dbReference type="SAM" id="Coils"/>
    </source>
</evidence>
<dbReference type="GO" id="GO:0008270">
    <property type="term" value="F:zinc ion binding"/>
    <property type="evidence" value="ECO:0007669"/>
    <property type="project" value="InterPro"/>
</dbReference>
<dbReference type="PROSITE" id="PS00463">
    <property type="entry name" value="ZN2_CY6_FUNGAL_1"/>
    <property type="match status" value="1"/>
</dbReference>
<dbReference type="InterPro" id="IPR021858">
    <property type="entry name" value="Fun_TF"/>
</dbReference>
<dbReference type="Gene3D" id="4.10.240.10">
    <property type="entry name" value="Zn(2)-C6 fungal-type DNA-binding domain"/>
    <property type="match status" value="1"/>
</dbReference>
<gene>
    <name evidence="6" type="primary">CZF1_0</name>
    <name evidence="6" type="ORF">LOC62_03G004538</name>
</gene>
<evidence type="ECO:0000313" key="7">
    <source>
        <dbReference type="Proteomes" id="UP000827549"/>
    </source>
</evidence>
<dbReference type="SUPFAM" id="SSF57701">
    <property type="entry name" value="Zn2/Cys6 DNA-binding domain"/>
    <property type="match status" value="1"/>
</dbReference>
<reference evidence="6" key="1">
    <citation type="submission" date="2023-10" db="EMBL/GenBank/DDBJ databases">
        <authorList>
            <person name="Noh H."/>
        </authorList>
    </citation>
    <scope>NUCLEOTIDE SEQUENCE</scope>
    <source>
        <strain evidence="6">DUCC4014</strain>
    </source>
</reference>
<dbReference type="GO" id="GO:0000976">
    <property type="term" value="F:transcription cis-regulatory region binding"/>
    <property type="evidence" value="ECO:0007669"/>
    <property type="project" value="TreeGrafter"/>
</dbReference>
<feature type="compositionally biased region" description="Pro residues" evidence="4">
    <location>
        <begin position="88"/>
        <end position="98"/>
    </location>
</feature>
<dbReference type="Pfam" id="PF11951">
    <property type="entry name" value="Fungal_trans_2"/>
    <property type="match status" value="1"/>
</dbReference>
<dbReference type="InterPro" id="IPR036864">
    <property type="entry name" value="Zn2-C6_fun-type_DNA-bd_sf"/>
</dbReference>
<dbReference type="PANTHER" id="PTHR37534">
    <property type="entry name" value="TRANSCRIPTIONAL ACTIVATOR PROTEIN UGA3"/>
    <property type="match status" value="1"/>
</dbReference>
<evidence type="ECO:0000313" key="6">
    <source>
        <dbReference type="EMBL" id="WOO81010.1"/>
    </source>
</evidence>
<feature type="compositionally biased region" description="Low complexity" evidence="4">
    <location>
        <begin position="12"/>
        <end position="36"/>
    </location>
</feature>
<dbReference type="AlphaFoldDB" id="A0AAF0Y6J4"/>
<dbReference type="GeneID" id="87807776"/>
<dbReference type="Pfam" id="PF00172">
    <property type="entry name" value="Zn_clus"/>
    <property type="match status" value="1"/>
</dbReference>
<feature type="coiled-coil region" evidence="3">
    <location>
        <begin position="464"/>
        <end position="491"/>
    </location>
</feature>
<dbReference type="Proteomes" id="UP000827549">
    <property type="component" value="Chromosome 3"/>
</dbReference>
<protein>
    <submittedName>
        <fullName evidence="6">Zinc finger protein 1</fullName>
    </submittedName>
</protein>
<dbReference type="RefSeq" id="XP_062627042.1">
    <property type="nucleotide sequence ID" value="XM_062771058.1"/>
</dbReference>
<comment type="subcellular location">
    <subcellularLocation>
        <location evidence="1">Nucleus</location>
    </subcellularLocation>
</comment>
<feature type="compositionally biased region" description="Polar residues" evidence="4">
    <location>
        <begin position="1"/>
        <end position="11"/>
    </location>
</feature>
<proteinExistence type="predicted"/>
<evidence type="ECO:0000256" key="4">
    <source>
        <dbReference type="SAM" id="MobiDB-lite"/>
    </source>
</evidence>
<feature type="region of interest" description="Disordered" evidence="4">
    <location>
        <begin position="207"/>
        <end position="228"/>
    </location>
</feature>
<feature type="region of interest" description="Disordered" evidence="4">
    <location>
        <begin position="83"/>
        <end position="106"/>
    </location>
</feature>
<evidence type="ECO:0000259" key="5">
    <source>
        <dbReference type="PROSITE" id="PS50048"/>
    </source>
</evidence>
<keyword evidence="7" id="KW-1185">Reference proteome</keyword>
<keyword evidence="3" id="KW-0175">Coiled coil</keyword>
<dbReference type="CDD" id="cd00067">
    <property type="entry name" value="GAL4"/>
    <property type="match status" value="1"/>
</dbReference>
<feature type="region of interest" description="Disordered" evidence="4">
    <location>
        <begin position="1"/>
        <end position="44"/>
    </location>
</feature>
<feature type="domain" description="Zn(2)-C6 fungal-type" evidence="5">
    <location>
        <begin position="50"/>
        <end position="80"/>
    </location>
</feature>
<dbReference type="GO" id="GO:0000981">
    <property type="term" value="F:DNA-binding transcription factor activity, RNA polymerase II-specific"/>
    <property type="evidence" value="ECO:0007669"/>
    <property type="project" value="InterPro"/>
</dbReference>
<feature type="compositionally biased region" description="Basic and acidic residues" evidence="4">
    <location>
        <begin position="209"/>
        <end position="218"/>
    </location>
</feature>
<dbReference type="InterPro" id="IPR001138">
    <property type="entry name" value="Zn2Cys6_DnaBD"/>
</dbReference>
<evidence type="ECO:0000256" key="1">
    <source>
        <dbReference type="ARBA" id="ARBA00004123"/>
    </source>
</evidence>
<organism evidence="6 7">
    <name type="scientific">Vanrija pseudolonga</name>
    <dbReference type="NCBI Taxonomy" id="143232"/>
    <lineage>
        <taxon>Eukaryota</taxon>
        <taxon>Fungi</taxon>
        <taxon>Dikarya</taxon>
        <taxon>Basidiomycota</taxon>
        <taxon>Agaricomycotina</taxon>
        <taxon>Tremellomycetes</taxon>
        <taxon>Trichosporonales</taxon>
        <taxon>Trichosporonaceae</taxon>
        <taxon>Vanrija</taxon>
    </lineage>
</organism>
<name>A0AAF0Y6J4_9TREE</name>
<accession>A0AAF0Y6J4</accession>
<dbReference type="SMART" id="SM00066">
    <property type="entry name" value="GAL4"/>
    <property type="match status" value="1"/>
</dbReference>
<dbReference type="GO" id="GO:0005634">
    <property type="term" value="C:nucleus"/>
    <property type="evidence" value="ECO:0007669"/>
    <property type="project" value="UniProtKB-SubCell"/>
</dbReference>
<dbReference type="PANTHER" id="PTHR37534:SF7">
    <property type="entry name" value="TRANSCRIPTIONAL ACTIVATOR PROTEIN UGA3"/>
    <property type="match status" value="1"/>
</dbReference>
<sequence>MTSHTPSSAGEASSSTPGASVGAGASGSERPSSTSKRPSRRIKYTRSKSGCLTCRKRRKQCDMAKPKCQACVRLQLSCSWPPNDERPTPPLPPRPAPPQHHHGHNEQTVGDLMDILGWDGSNPVSLGRPIAPMPAISPLAPSPLNAEMHDPAGLFFSGLDQSLGDMFSLDGATLQLWAADCLRQTNSGPADLFSGWVDQFVGTYPVDEGQGRGDRERVTPANRTPSEHADAKHSALLHYFQSTLSRLVSCSGDGPNAFLSFQELADRDGGGKGSPATRALYLSILSWAGRHMANAGHAKYEAVSERLGAQAGRILLPLLETDLREGTGVEKADTMTLLAAAIMVVQFKICRGDVWGMDTFVDHLTRLSHMLYREQDIDKIPHDSMRYQFFENLFYHDILGSFLYTSRGPMLPYQLLSICSQNPLQAPNTITGMNLPIITKMYRIAELIRRRRSAPDGILSDAALSDVVDEAEQLESELQDEKRRLDALVKAKPEMHMSRYLHEAFRTASLIQLRAFALGEPPCSLRLRLLVRQSLSLLEEMTDPNIVGMCNAHWTLFMTALCAVPGQTGQSPADGGDDDRQRADKLYEMMGRTFGFLNVPRSRKLVHEVWKRNQDGKVFVDWLDIVAEWDWEIYLV</sequence>
<dbReference type="EMBL" id="CP086716">
    <property type="protein sequence ID" value="WOO81010.1"/>
    <property type="molecule type" value="Genomic_DNA"/>
</dbReference>
<evidence type="ECO:0000256" key="2">
    <source>
        <dbReference type="ARBA" id="ARBA00023242"/>
    </source>
</evidence>